<dbReference type="AlphaFoldDB" id="A0A9J5WLC4"/>
<comment type="caution">
    <text evidence="2">The sequence shown here is derived from an EMBL/GenBank/DDBJ whole genome shotgun (WGS) entry which is preliminary data.</text>
</comment>
<evidence type="ECO:0000256" key="1">
    <source>
        <dbReference type="SAM" id="MobiDB-lite"/>
    </source>
</evidence>
<dbReference type="EMBL" id="JACXVP010000011">
    <property type="protein sequence ID" value="KAG5576173.1"/>
    <property type="molecule type" value="Genomic_DNA"/>
</dbReference>
<organism evidence="2 3">
    <name type="scientific">Solanum commersonii</name>
    <name type="common">Commerson's wild potato</name>
    <name type="synonym">Commerson's nightshade</name>
    <dbReference type="NCBI Taxonomy" id="4109"/>
    <lineage>
        <taxon>Eukaryota</taxon>
        <taxon>Viridiplantae</taxon>
        <taxon>Streptophyta</taxon>
        <taxon>Embryophyta</taxon>
        <taxon>Tracheophyta</taxon>
        <taxon>Spermatophyta</taxon>
        <taxon>Magnoliopsida</taxon>
        <taxon>eudicotyledons</taxon>
        <taxon>Gunneridae</taxon>
        <taxon>Pentapetalae</taxon>
        <taxon>asterids</taxon>
        <taxon>lamiids</taxon>
        <taxon>Solanales</taxon>
        <taxon>Solanaceae</taxon>
        <taxon>Solanoideae</taxon>
        <taxon>Solaneae</taxon>
        <taxon>Solanum</taxon>
    </lineage>
</organism>
<dbReference type="Proteomes" id="UP000824120">
    <property type="component" value="Chromosome 11"/>
</dbReference>
<feature type="region of interest" description="Disordered" evidence="1">
    <location>
        <begin position="1"/>
        <end position="41"/>
    </location>
</feature>
<feature type="compositionally biased region" description="Polar residues" evidence="1">
    <location>
        <begin position="58"/>
        <end position="67"/>
    </location>
</feature>
<keyword evidence="3" id="KW-1185">Reference proteome</keyword>
<reference evidence="2 3" key="1">
    <citation type="submission" date="2020-09" db="EMBL/GenBank/DDBJ databases">
        <title>De no assembly of potato wild relative species, Solanum commersonii.</title>
        <authorList>
            <person name="Cho K."/>
        </authorList>
    </citation>
    <scope>NUCLEOTIDE SEQUENCE [LARGE SCALE GENOMIC DNA]</scope>
    <source>
        <strain evidence="2">LZ3.2</strain>
        <tissue evidence="2">Leaf</tissue>
    </source>
</reference>
<evidence type="ECO:0000313" key="3">
    <source>
        <dbReference type="Proteomes" id="UP000824120"/>
    </source>
</evidence>
<accession>A0A9J5WLC4</accession>
<sequence length="86" mass="9622">MKLSENVGLSNANIGENPMPENLRVPPQVRPRRVSRGLRSAERHSRWTTVNILRGRENASSQCSNTRRYLPSNPCHTPVKSSSGVK</sequence>
<protein>
    <submittedName>
        <fullName evidence="2">Uncharacterized protein</fullName>
    </submittedName>
</protein>
<evidence type="ECO:0000313" key="2">
    <source>
        <dbReference type="EMBL" id="KAG5576173.1"/>
    </source>
</evidence>
<feature type="region of interest" description="Disordered" evidence="1">
    <location>
        <begin position="58"/>
        <end position="86"/>
    </location>
</feature>
<gene>
    <name evidence="2" type="ORF">H5410_056307</name>
</gene>
<proteinExistence type="predicted"/>
<name>A0A9J5WLC4_SOLCO</name>